<protein>
    <submittedName>
        <fullName evidence="3">PH domain-containing protein</fullName>
    </submittedName>
</protein>
<dbReference type="InterPro" id="IPR005182">
    <property type="entry name" value="YdbS-like_PH"/>
</dbReference>
<dbReference type="Proteomes" id="UP000759298">
    <property type="component" value="Unassembled WGS sequence"/>
</dbReference>
<feature type="transmembrane region" description="Helical" evidence="1">
    <location>
        <begin position="97"/>
        <end position="118"/>
    </location>
</feature>
<name>A0ABS7P996_9SPHN</name>
<gene>
    <name evidence="3" type="ORF">KYN89_01120</name>
</gene>
<reference evidence="3 4" key="1">
    <citation type="submission" date="2021-07" db="EMBL/GenBank/DDBJ databases">
        <title>Alteriqipengyuania abyssalis NZ-12B nov, sp.nov isolated from deep sea sponge in pacific ocean.</title>
        <authorList>
            <person name="Tareen S."/>
            <person name="Wink J."/>
        </authorList>
    </citation>
    <scope>NUCLEOTIDE SEQUENCE [LARGE SCALE GENOMIC DNA]</scope>
    <source>
        <strain evidence="3 4">NZ-12B</strain>
    </source>
</reference>
<keyword evidence="1" id="KW-1133">Transmembrane helix</keyword>
<feature type="transmembrane region" description="Helical" evidence="1">
    <location>
        <begin position="64"/>
        <end position="85"/>
    </location>
</feature>
<dbReference type="Pfam" id="PF03703">
    <property type="entry name" value="bPH_2"/>
    <property type="match status" value="1"/>
</dbReference>
<evidence type="ECO:0000313" key="3">
    <source>
        <dbReference type="EMBL" id="MBY8335638.1"/>
    </source>
</evidence>
<proteinExistence type="predicted"/>
<dbReference type="NCBIfam" id="NF040894">
    <property type="entry name" value="puhB_PGC"/>
    <property type="match status" value="1"/>
</dbReference>
<comment type="caution">
    <text evidence="3">The sequence shown here is derived from an EMBL/GenBank/DDBJ whole genome shotgun (WGS) entry which is preliminary data.</text>
</comment>
<feature type="domain" description="YdbS-like PH" evidence="2">
    <location>
        <begin position="119"/>
        <end position="156"/>
    </location>
</feature>
<accession>A0ABS7P996</accession>
<dbReference type="InterPro" id="IPR054839">
    <property type="entry name" value="puhB_PGC"/>
</dbReference>
<keyword evidence="1" id="KW-0472">Membrane</keyword>
<dbReference type="RefSeq" id="WP_222823420.1">
    <property type="nucleotide sequence ID" value="NZ_JAHWXP010000001.1"/>
</dbReference>
<sequence length="238" mass="25603">MATVMPFATATNGTHETESSSSDAPNDLPIDIALGLPGPLPDGEQILWHGKPDRAALARYLFRWPWLAGYFALFALLPIAATARAGASVAQIAFSPLLLLPVALPIAGLVLLFAWLMSRTTTYVITDRRVVFQVGVAFTRTINIPLALVTDVSSRERKHGIDIALTLRRPNKIAWLALWPHARSTKFSAPVPMLRALPPASPAAAILADAVRRAAAGAVHVPRIERSPLGISARPQHV</sequence>
<evidence type="ECO:0000256" key="1">
    <source>
        <dbReference type="SAM" id="Phobius"/>
    </source>
</evidence>
<organism evidence="3 4">
    <name type="scientific">Alteriqipengyuania abyssalis</name>
    <dbReference type="NCBI Taxonomy" id="2860200"/>
    <lineage>
        <taxon>Bacteria</taxon>
        <taxon>Pseudomonadati</taxon>
        <taxon>Pseudomonadota</taxon>
        <taxon>Alphaproteobacteria</taxon>
        <taxon>Sphingomonadales</taxon>
        <taxon>Erythrobacteraceae</taxon>
        <taxon>Alteriqipengyuania</taxon>
    </lineage>
</organism>
<dbReference type="EMBL" id="JAHWXP010000001">
    <property type="protein sequence ID" value="MBY8335638.1"/>
    <property type="molecule type" value="Genomic_DNA"/>
</dbReference>
<keyword evidence="1" id="KW-0812">Transmembrane</keyword>
<evidence type="ECO:0000259" key="2">
    <source>
        <dbReference type="Pfam" id="PF03703"/>
    </source>
</evidence>
<keyword evidence="4" id="KW-1185">Reference proteome</keyword>
<evidence type="ECO:0000313" key="4">
    <source>
        <dbReference type="Proteomes" id="UP000759298"/>
    </source>
</evidence>